<feature type="transmembrane region" description="Helical" evidence="10">
    <location>
        <begin position="165"/>
        <end position="187"/>
    </location>
</feature>
<dbReference type="PRINTS" id="PR01035">
    <property type="entry name" value="TCRTETA"/>
</dbReference>
<comment type="subcellular location">
    <subcellularLocation>
        <location evidence="10">Cell inner membrane</location>
        <topology evidence="10">Multi-pass membrane protein</topology>
    </subcellularLocation>
    <subcellularLocation>
        <location evidence="2">Cell membrane</location>
        <topology evidence="2">Multi-pass membrane protein</topology>
    </subcellularLocation>
</comment>
<feature type="transmembrane region" description="Helical" evidence="10">
    <location>
        <begin position="372"/>
        <end position="395"/>
    </location>
</feature>
<protein>
    <recommendedName>
        <fullName evidence="10">Bcr/CflA family efflux transporter</fullName>
    </recommendedName>
</protein>
<dbReference type="GO" id="GO:0042910">
    <property type="term" value="F:xenobiotic transmembrane transporter activity"/>
    <property type="evidence" value="ECO:0007669"/>
    <property type="project" value="InterPro"/>
</dbReference>
<feature type="transmembrane region" description="Helical" evidence="10">
    <location>
        <begin position="12"/>
        <end position="33"/>
    </location>
</feature>
<evidence type="ECO:0000313" key="13">
    <source>
        <dbReference type="Proteomes" id="UP000247727"/>
    </source>
</evidence>
<keyword evidence="13" id="KW-1185">Reference proteome</keyword>
<dbReference type="PANTHER" id="PTHR43124">
    <property type="entry name" value="PURINE EFFLUX PUMP PBUE"/>
    <property type="match status" value="1"/>
</dbReference>
<accession>A0A318U5L0</accession>
<keyword evidence="6" id="KW-1003">Cell membrane</keyword>
<keyword evidence="9 10" id="KW-0472">Membrane</keyword>
<evidence type="ECO:0000256" key="7">
    <source>
        <dbReference type="ARBA" id="ARBA00022692"/>
    </source>
</evidence>
<evidence type="ECO:0000259" key="11">
    <source>
        <dbReference type="PROSITE" id="PS50850"/>
    </source>
</evidence>
<keyword evidence="7 10" id="KW-0812">Transmembrane</keyword>
<dbReference type="OrthoDB" id="9800416at2"/>
<feature type="transmembrane region" description="Helical" evidence="10">
    <location>
        <begin position="208"/>
        <end position="230"/>
    </location>
</feature>
<evidence type="ECO:0000256" key="2">
    <source>
        <dbReference type="ARBA" id="ARBA00004651"/>
    </source>
</evidence>
<keyword evidence="10" id="KW-0997">Cell inner membrane</keyword>
<feature type="transmembrane region" description="Helical" evidence="10">
    <location>
        <begin position="80"/>
        <end position="97"/>
    </location>
</feature>
<comment type="function">
    <text evidence="1">Resistance to tetracycline by an active tetracycline efflux. This is an energy-dependent process that decreases the accumulation of the antibiotic in whole cells. This protein functions as a metal-tetracycline/H(+) antiporter.</text>
</comment>
<gene>
    <name evidence="12" type="ORF">C8J30_10153</name>
</gene>
<dbReference type="Pfam" id="PF07690">
    <property type="entry name" value="MFS_1"/>
    <property type="match status" value="1"/>
</dbReference>
<dbReference type="PROSITE" id="PS00216">
    <property type="entry name" value="SUGAR_TRANSPORT_1"/>
    <property type="match status" value="1"/>
</dbReference>
<feature type="domain" description="Major facilitator superfamily (MFS) profile" evidence="11">
    <location>
        <begin position="14"/>
        <end position="400"/>
    </location>
</feature>
<dbReference type="InterPro" id="IPR050189">
    <property type="entry name" value="MFS_Efflux_Transporters"/>
</dbReference>
<dbReference type="InterPro" id="IPR020846">
    <property type="entry name" value="MFS_dom"/>
</dbReference>
<evidence type="ECO:0000256" key="9">
    <source>
        <dbReference type="ARBA" id="ARBA00023136"/>
    </source>
</evidence>
<dbReference type="InterPro" id="IPR036259">
    <property type="entry name" value="MFS_trans_sf"/>
</dbReference>
<evidence type="ECO:0000313" key="12">
    <source>
        <dbReference type="EMBL" id="PYF12673.1"/>
    </source>
</evidence>
<feature type="transmembrane region" description="Helical" evidence="10">
    <location>
        <begin position="337"/>
        <end position="366"/>
    </location>
</feature>
<feature type="transmembrane region" description="Helical" evidence="10">
    <location>
        <begin position="250"/>
        <end position="268"/>
    </location>
</feature>
<dbReference type="InterPro" id="IPR011701">
    <property type="entry name" value="MFS"/>
</dbReference>
<evidence type="ECO:0000256" key="3">
    <source>
        <dbReference type="ARBA" id="ARBA00006236"/>
    </source>
</evidence>
<dbReference type="GO" id="GO:1990961">
    <property type="term" value="P:xenobiotic detoxification by transmembrane export across the plasma membrane"/>
    <property type="evidence" value="ECO:0007669"/>
    <property type="project" value="InterPro"/>
</dbReference>
<dbReference type="GO" id="GO:0005886">
    <property type="term" value="C:plasma membrane"/>
    <property type="evidence" value="ECO:0007669"/>
    <property type="project" value="UniProtKB-SubCell"/>
</dbReference>
<dbReference type="AlphaFoldDB" id="A0A318U5L0"/>
<evidence type="ECO:0000256" key="8">
    <source>
        <dbReference type="ARBA" id="ARBA00022989"/>
    </source>
</evidence>
<feature type="transmembrane region" description="Helical" evidence="10">
    <location>
        <begin position="137"/>
        <end position="159"/>
    </location>
</feature>
<proteinExistence type="inferred from homology"/>
<dbReference type="SUPFAM" id="SSF103473">
    <property type="entry name" value="MFS general substrate transporter"/>
    <property type="match status" value="1"/>
</dbReference>
<feature type="transmembrane region" description="Helical" evidence="10">
    <location>
        <begin position="307"/>
        <end position="325"/>
    </location>
</feature>
<keyword evidence="8 10" id="KW-1133">Transmembrane helix</keyword>
<comment type="similarity">
    <text evidence="3 10">Belongs to the major facilitator superfamily. Bcr/CmlA family.</text>
</comment>
<feature type="transmembrane region" description="Helical" evidence="10">
    <location>
        <begin position="103"/>
        <end position="125"/>
    </location>
</feature>
<dbReference type="InterPro" id="IPR004812">
    <property type="entry name" value="Efflux_drug-R_Bcr/CmlA"/>
</dbReference>
<dbReference type="PROSITE" id="PS50850">
    <property type="entry name" value="MFS"/>
    <property type="match status" value="1"/>
</dbReference>
<evidence type="ECO:0000256" key="4">
    <source>
        <dbReference type="ARBA" id="ARBA00007520"/>
    </source>
</evidence>
<dbReference type="NCBIfam" id="TIGR00710">
    <property type="entry name" value="efflux_Bcr_CflA"/>
    <property type="match status" value="1"/>
</dbReference>
<feature type="transmembrane region" description="Helical" evidence="10">
    <location>
        <begin position="280"/>
        <end position="301"/>
    </location>
</feature>
<name>A0A318U5L0_9RHOB</name>
<evidence type="ECO:0000256" key="6">
    <source>
        <dbReference type="ARBA" id="ARBA00022475"/>
    </source>
</evidence>
<evidence type="ECO:0000256" key="5">
    <source>
        <dbReference type="ARBA" id="ARBA00022448"/>
    </source>
</evidence>
<reference evidence="12 13" key="1">
    <citation type="submission" date="2018-06" db="EMBL/GenBank/DDBJ databases">
        <title>Genomic Encyclopedia of Type Strains, Phase III (KMG-III): the genomes of soil and plant-associated and newly described type strains.</title>
        <authorList>
            <person name="Whitman W."/>
        </authorList>
    </citation>
    <scope>NUCLEOTIDE SEQUENCE [LARGE SCALE GENOMIC DNA]</scope>
    <source>
        <strain evidence="12 13">JA737</strain>
    </source>
</reference>
<dbReference type="InterPro" id="IPR005829">
    <property type="entry name" value="Sugar_transporter_CS"/>
</dbReference>
<evidence type="ECO:0000256" key="10">
    <source>
        <dbReference type="RuleBase" id="RU365088"/>
    </source>
</evidence>
<keyword evidence="5 10" id="KW-0813">Transport</keyword>
<organism evidence="12 13">
    <name type="scientific">Rhodobacter viridis</name>
    <dbReference type="NCBI Taxonomy" id="1054202"/>
    <lineage>
        <taxon>Bacteria</taxon>
        <taxon>Pseudomonadati</taxon>
        <taxon>Pseudomonadota</taxon>
        <taxon>Alphaproteobacteria</taxon>
        <taxon>Rhodobacterales</taxon>
        <taxon>Rhodobacter group</taxon>
        <taxon>Rhodobacter</taxon>
    </lineage>
</organism>
<dbReference type="RefSeq" id="WP_110803736.1">
    <property type="nucleotide sequence ID" value="NZ_QJTK01000001.1"/>
</dbReference>
<sequence>MSDTRFLDRQTPPHLLTLTALAGLSALSTNVFLPSLPGMAQDFGAPYAVLQLSVALYLGLSAVLQVLIGPISDRFGRRRVLIGALALFLLASLGTVLARDAATFLACRMAQAVVAAGMVLSRAVIRDVTEGPEAAARIAHVTLGMSLVPMIGPVLGGFLDQAFGWRANFSLLFGLGLIVAALVWADLGETLPKRPSSFSKQLRQYPALLGSGRFWGYALAAAFGSGAFFAYLGGGPFVGDQVFHLGATEVGIGFAVSAAGYSLGNALSGRFSTRIGLNRMVLWGTAVTAGGMGVLLLGTLAGLHDPVFFFAMMISVGLGNGLATPNANAGMLSIEPALAGTASGLGGAIMIGGGAALAALAGAVLGPQTGELPLVGIMFGSGLASVFAILWVIALDRRAGIER</sequence>
<dbReference type="EMBL" id="QJTK01000001">
    <property type="protein sequence ID" value="PYF12673.1"/>
    <property type="molecule type" value="Genomic_DNA"/>
</dbReference>
<dbReference type="Proteomes" id="UP000247727">
    <property type="component" value="Unassembled WGS sequence"/>
</dbReference>
<dbReference type="CDD" id="cd17320">
    <property type="entry name" value="MFS_MdfA_MDR_like"/>
    <property type="match status" value="1"/>
</dbReference>
<comment type="similarity">
    <text evidence="4">Belongs to the major facilitator superfamily. TCR/Tet family.</text>
</comment>
<feature type="transmembrane region" description="Helical" evidence="10">
    <location>
        <begin position="45"/>
        <end position="68"/>
    </location>
</feature>
<dbReference type="InterPro" id="IPR001958">
    <property type="entry name" value="Tet-R_TetA/multi-R_MdtG-like"/>
</dbReference>
<evidence type="ECO:0000256" key="1">
    <source>
        <dbReference type="ARBA" id="ARBA00003279"/>
    </source>
</evidence>
<comment type="caution">
    <text evidence="12">The sequence shown here is derived from an EMBL/GenBank/DDBJ whole genome shotgun (WGS) entry which is preliminary data.</text>
</comment>
<dbReference type="PANTHER" id="PTHR43124:SF3">
    <property type="entry name" value="CHLORAMPHENICOL EFFLUX PUMP RV0191"/>
    <property type="match status" value="1"/>
</dbReference>
<dbReference type="Gene3D" id="1.20.1720.10">
    <property type="entry name" value="Multidrug resistance protein D"/>
    <property type="match status" value="1"/>
</dbReference>